<feature type="domain" description="PiggyBac transposable element-derived protein" evidence="1">
    <location>
        <begin position="12"/>
        <end position="82"/>
    </location>
</feature>
<dbReference type="OrthoDB" id="10512198at2759"/>
<accession>A0A0V1HJW3</accession>
<dbReference type="InterPro" id="IPR029526">
    <property type="entry name" value="PGBD"/>
</dbReference>
<dbReference type="EMBL" id="JYDP01000054">
    <property type="protein sequence ID" value="KRZ10952.1"/>
    <property type="molecule type" value="Genomic_DNA"/>
</dbReference>
<sequence length="130" mass="14875">MYVDKQSGTTANMKVTDVVMRLASPWSGKGRNIMTDNFFGSVGLVEKLMAQKYIYCWHIARNNKCNIPPIKWPSQSKVSLVTYKKKSYCVLLLSTMRHSRKVSPEEDNKVGTKSGIDNLDHLIRLCSYKR</sequence>
<evidence type="ECO:0000313" key="2">
    <source>
        <dbReference type="EMBL" id="KRZ10952.1"/>
    </source>
</evidence>
<dbReference type="Proteomes" id="UP000055024">
    <property type="component" value="Unassembled WGS sequence"/>
</dbReference>
<dbReference type="Pfam" id="PF13843">
    <property type="entry name" value="DDE_Tnp_1_7"/>
    <property type="match status" value="1"/>
</dbReference>
<reference evidence="2 3" key="1">
    <citation type="submission" date="2015-01" db="EMBL/GenBank/DDBJ databases">
        <title>Evolution of Trichinella species and genotypes.</title>
        <authorList>
            <person name="Korhonen P.K."/>
            <person name="Edoardo P."/>
            <person name="Giuseppe L.R."/>
            <person name="Gasser R.B."/>
        </authorList>
    </citation>
    <scope>NUCLEOTIDE SEQUENCE [LARGE SCALE GENOMIC DNA]</scope>
    <source>
        <strain evidence="2">ISS1029</strain>
    </source>
</reference>
<keyword evidence="3" id="KW-1185">Reference proteome</keyword>
<gene>
    <name evidence="2" type="ORF">T11_17433</name>
</gene>
<name>A0A0V1HJW3_9BILA</name>
<comment type="caution">
    <text evidence="2">The sequence shown here is derived from an EMBL/GenBank/DDBJ whole genome shotgun (WGS) entry which is preliminary data.</text>
</comment>
<dbReference type="AlphaFoldDB" id="A0A0V1HJW3"/>
<evidence type="ECO:0000313" key="3">
    <source>
        <dbReference type="Proteomes" id="UP000055024"/>
    </source>
</evidence>
<evidence type="ECO:0000259" key="1">
    <source>
        <dbReference type="Pfam" id="PF13843"/>
    </source>
</evidence>
<protein>
    <recommendedName>
        <fullName evidence="1">PiggyBac transposable element-derived protein domain-containing protein</fullName>
    </recommendedName>
</protein>
<proteinExistence type="predicted"/>
<organism evidence="2 3">
    <name type="scientific">Trichinella zimbabwensis</name>
    <dbReference type="NCBI Taxonomy" id="268475"/>
    <lineage>
        <taxon>Eukaryota</taxon>
        <taxon>Metazoa</taxon>
        <taxon>Ecdysozoa</taxon>
        <taxon>Nematoda</taxon>
        <taxon>Enoplea</taxon>
        <taxon>Dorylaimia</taxon>
        <taxon>Trichinellida</taxon>
        <taxon>Trichinellidae</taxon>
        <taxon>Trichinella</taxon>
    </lineage>
</organism>